<name>A0A7R9Q2T8_9ACAR</name>
<feature type="compositionally biased region" description="Basic residues" evidence="1">
    <location>
        <begin position="95"/>
        <end position="104"/>
    </location>
</feature>
<dbReference type="OrthoDB" id="10022292at2759"/>
<feature type="compositionally biased region" description="Basic and acidic residues" evidence="1">
    <location>
        <begin position="26"/>
        <end position="35"/>
    </location>
</feature>
<keyword evidence="3" id="KW-1185">Reference proteome</keyword>
<feature type="compositionally biased region" description="Polar residues" evidence="1">
    <location>
        <begin position="67"/>
        <end position="78"/>
    </location>
</feature>
<evidence type="ECO:0000313" key="3">
    <source>
        <dbReference type="Proteomes" id="UP000759131"/>
    </source>
</evidence>
<proteinExistence type="predicted"/>
<dbReference type="AlphaFoldDB" id="A0A7R9Q2T8"/>
<dbReference type="EMBL" id="OC862515">
    <property type="protein sequence ID" value="CAD7630304.1"/>
    <property type="molecule type" value="Genomic_DNA"/>
</dbReference>
<organism evidence="2">
    <name type="scientific">Medioppia subpectinata</name>
    <dbReference type="NCBI Taxonomy" id="1979941"/>
    <lineage>
        <taxon>Eukaryota</taxon>
        <taxon>Metazoa</taxon>
        <taxon>Ecdysozoa</taxon>
        <taxon>Arthropoda</taxon>
        <taxon>Chelicerata</taxon>
        <taxon>Arachnida</taxon>
        <taxon>Acari</taxon>
        <taxon>Acariformes</taxon>
        <taxon>Sarcoptiformes</taxon>
        <taxon>Oribatida</taxon>
        <taxon>Brachypylina</taxon>
        <taxon>Oppioidea</taxon>
        <taxon>Oppiidae</taxon>
        <taxon>Medioppia</taxon>
    </lineage>
</organism>
<sequence length="184" mass="20302">MASNGWETVGKKKATKGSVKGQKKRPVFDGTDHSEPTAPITIADTNFKLLNDLEDRKATKLNHQNHTKTGNGSNNNHKSVVDQNRDNESIDKKSSPKPKPKKKATTAGVTDSPPPKSAPNKPLTFEQLAKELKVSEFESVSEETKLKFPDMPLIWLKDIAYFLNGKFPSVEPEDVTFADKSIGN</sequence>
<dbReference type="Pfam" id="PF10151">
    <property type="entry name" value="TMEM214"/>
    <property type="match status" value="1"/>
</dbReference>
<accession>A0A7R9Q2T8</accession>
<reference evidence="2" key="1">
    <citation type="submission" date="2020-11" db="EMBL/GenBank/DDBJ databases">
        <authorList>
            <person name="Tran Van P."/>
        </authorList>
    </citation>
    <scope>NUCLEOTIDE SEQUENCE</scope>
</reference>
<feature type="compositionally biased region" description="Basic and acidic residues" evidence="1">
    <location>
        <begin position="79"/>
        <end position="94"/>
    </location>
</feature>
<evidence type="ECO:0000313" key="2">
    <source>
        <dbReference type="EMBL" id="CAD7630304.1"/>
    </source>
</evidence>
<feature type="region of interest" description="Disordered" evidence="1">
    <location>
        <begin position="1"/>
        <end position="123"/>
    </location>
</feature>
<gene>
    <name evidence="2" type="ORF">OSB1V03_LOCUS10717</name>
</gene>
<protein>
    <submittedName>
        <fullName evidence="2">Uncharacterized protein</fullName>
    </submittedName>
</protein>
<dbReference type="Proteomes" id="UP000759131">
    <property type="component" value="Unassembled WGS sequence"/>
</dbReference>
<feature type="compositionally biased region" description="Basic residues" evidence="1">
    <location>
        <begin position="11"/>
        <end position="25"/>
    </location>
</feature>
<dbReference type="InterPro" id="IPR019308">
    <property type="entry name" value="TMEM214"/>
</dbReference>
<dbReference type="EMBL" id="CAJPIZ010007940">
    <property type="protein sequence ID" value="CAG2110734.1"/>
    <property type="molecule type" value="Genomic_DNA"/>
</dbReference>
<evidence type="ECO:0000256" key="1">
    <source>
        <dbReference type="SAM" id="MobiDB-lite"/>
    </source>
</evidence>